<organism evidence="1">
    <name type="scientific">Siphoviridae sp. ctWT735</name>
    <dbReference type="NCBI Taxonomy" id="2825538"/>
    <lineage>
        <taxon>Viruses</taxon>
        <taxon>Duplodnaviria</taxon>
        <taxon>Heunggongvirae</taxon>
        <taxon>Uroviricota</taxon>
        <taxon>Caudoviricetes</taxon>
    </lineage>
</organism>
<accession>A0A8S5TU82</accession>
<sequence>MENIMNGELGIMVYCDRCGKRLFRRAERGRFIVDNGATFQNIQKYEALPNDWKIVNTELLCPYCATRIFYPHDGERKTLWARLGATLELTEAQYNDIMNAKNDPDTAFKAFKAVIDAKCFEIDGECYIPGENGVDIAEFDI</sequence>
<dbReference type="EMBL" id="BK015930">
    <property type="protein sequence ID" value="DAF85744.1"/>
    <property type="molecule type" value="Genomic_DNA"/>
</dbReference>
<reference evidence="1" key="1">
    <citation type="journal article" date="2021" name="Proc. Natl. Acad. Sci. U.S.A.">
        <title>A Catalog of Tens of Thousands of Viruses from Human Metagenomes Reveals Hidden Associations with Chronic Diseases.</title>
        <authorList>
            <person name="Tisza M.J."/>
            <person name="Buck C.B."/>
        </authorList>
    </citation>
    <scope>NUCLEOTIDE SEQUENCE</scope>
    <source>
        <strain evidence="1">CtWT735</strain>
    </source>
</reference>
<proteinExistence type="predicted"/>
<name>A0A8S5TU82_9CAUD</name>
<protein>
    <submittedName>
        <fullName evidence="1">Zinc-ribbon family protein</fullName>
    </submittedName>
</protein>
<evidence type="ECO:0000313" key="1">
    <source>
        <dbReference type="EMBL" id="DAF85744.1"/>
    </source>
</evidence>